<comment type="catalytic activity">
    <reaction evidence="14">
        <text>Exonucleolytic cleavage in the 3'- to 5'-direction to yield nucleoside 5'-phosphates.</text>
        <dbReference type="EC" id="3.1.11.1"/>
    </reaction>
</comment>
<keyword evidence="5 14" id="KW-0235">DNA replication</keyword>
<keyword evidence="3 14" id="KW-0808">Transferase</keyword>
<dbReference type="eggNOG" id="arCOG03155">
    <property type="taxonomic scope" value="Archaea"/>
</dbReference>
<dbReference type="GO" id="GO:0003887">
    <property type="term" value="F:DNA-directed DNA polymerase activity"/>
    <property type="evidence" value="ECO:0007669"/>
    <property type="project" value="UniProtKB-UniRule"/>
</dbReference>
<keyword evidence="11 14" id="KW-0511">Multifunctional enzyme</keyword>
<evidence type="ECO:0000256" key="15">
    <source>
        <dbReference type="SAM" id="MobiDB-lite"/>
    </source>
</evidence>
<dbReference type="GO" id="GO:0006261">
    <property type="term" value="P:DNA-templated DNA replication"/>
    <property type="evidence" value="ECO:0007669"/>
    <property type="project" value="UniProtKB-UniRule"/>
</dbReference>
<evidence type="ECO:0000259" key="16">
    <source>
        <dbReference type="SMART" id="SM00306"/>
    </source>
</evidence>
<evidence type="ECO:0000256" key="9">
    <source>
        <dbReference type="ARBA" id="ARBA00022932"/>
    </source>
</evidence>
<evidence type="ECO:0000313" key="18">
    <source>
        <dbReference type="Proteomes" id="UP000006565"/>
    </source>
</evidence>
<evidence type="ECO:0000256" key="8">
    <source>
        <dbReference type="ARBA" id="ARBA00022839"/>
    </source>
</evidence>
<dbReference type="InterPro" id="IPR003587">
    <property type="entry name" value="Hint_dom_N"/>
</dbReference>
<dbReference type="HOGENOM" id="CLU_001154_0_0_2"/>
<evidence type="ECO:0000256" key="2">
    <source>
        <dbReference type="ARBA" id="ARBA00011315"/>
    </source>
</evidence>
<dbReference type="GO" id="GO:0016539">
    <property type="term" value="P:intein-mediated protein splicing"/>
    <property type="evidence" value="ECO:0007669"/>
    <property type="project" value="InterPro"/>
</dbReference>
<comment type="catalytic activity">
    <reaction evidence="13 14">
        <text>DNA(n) + a 2'-deoxyribonucleoside 5'-triphosphate = DNA(n+1) + diphosphate</text>
        <dbReference type="Rhea" id="RHEA:22508"/>
        <dbReference type="Rhea" id="RHEA-COMP:17339"/>
        <dbReference type="Rhea" id="RHEA-COMP:17340"/>
        <dbReference type="ChEBI" id="CHEBI:33019"/>
        <dbReference type="ChEBI" id="CHEBI:61560"/>
        <dbReference type="ChEBI" id="CHEBI:173112"/>
        <dbReference type="EC" id="2.7.7.7"/>
    </reaction>
</comment>
<dbReference type="PROSITE" id="PS50817">
    <property type="entry name" value="INTEIN_N_TER"/>
    <property type="match status" value="1"/>
</dbReference>
<dbReference type="NCBIfam" id="TIGR01445">
    <property type="entry name" value="intein_Nterm"/>
    <property type="match status" value="1"/>
</dbReference>
<keyword evidence="7 14" id="KW-0378">Hydrolase</keyword>
<dbReference type="InterPro" id="IPR056172">
    <property type="entry name" value="PolC_DP2_cat_dom"/>
</dbReference>
<dbReference type="OrthoDB" id="7529at2157"/>
<dbReference type="NCBIfam" id="TIGR01443">
    <property type="entry name" value="intein_Cterm"/>
    <property type="match status" value="1"/>
</dbReference>
<evidence type="ECO:0000256" key="14">
    <source>
        <dbReference type="HAMAP-Rule" id="MF_00324"/>
    </source>
</evidence>
<dbReference type="Gene3D" id="2.170.16.10">
    <property type="entry name" value="Hedgehog/Intein (Hint) domain"/>
    <property type="match status" value="1"/>
</dbReference>
<dbReference type="Proteomes" id="UP000006565">
    <property type="component" value="Chromosome"/>
</dbReference>
<dbReference type="GO" id="GO:0008310">
    <property type="term" value="F:single-stranded DNA 3'-5' DNA exonuclease activity"/>
    <property type="evidence" value="ECO:0007669"/>
    <property type="project" value="UniProtKB-EC"/>
</dbReference>
<dbReference type="RefSeq" id="WP_013328378.1">
    <property type="nucleotide sequence ID" value="NC_014507.1"/>
</dbReference>
<feature type="compositionally biased region" description="Basic and acidic residues" evidence="15">
    <location>
        <begin position="604"/>
        <end position="620"/>
    </location>
</feature>
<keyword evidence="4 14" id="KW-0548">Nucleotidyltransferase</keyword>
<evidence type="ECO:0000256" key="10">
    <source>
        <dbReference type="ARBA" id="ARBA00023125"/>
    </source>
</evidence>
<evidence type="ECO:0000256" key="13">
    <source>
        <dbReference type="ARBA" id="ARBA00049244"/>
    </source>
</evidence>
<comment type="function">
    <text evidence="12 14">Possesses two activities: a DNA synthesis (polymerase) and an exonucleolytic activity that degrades single-stranded DNA in the 3'- to 5'-direction. Has a template-primer preference which is characteristic of a replicative DNA polymerase.</text>
</comment>
<evidence type="ECO:0000256" key="11">
    <source>
        <dbReference type="ARBA" id="ARBA00023268"/>
    </source>
</evidence>
<dbReference type="SMART" id="SM00306">
    <property type="entry name" value="HintN"/>
    <property type="match status" value="1"/>
</dbReference>
<evidence type="ECO:0000313" key="17">
    <source>
        <dbReference type="EMBL" id="ADN35200.1"/>
    </source>
</evidence>
<dbReference type="InterPro" id="IPR016033">
    <property type="entry name" value="PolC_DP2_N"/>
</dbReference>
<evidence type="ECO:0000256" key="12">
    <source>
        <dbReference type="ARBA" id="ARBA00025068"/>
    </source>
</evidence>
<dbReference type="GO" id="GO:0006308">
    <property type="term" value="P:DNA catabolic process"/>
    <property type="evidence" value="ECO:0007669"/>
    <property type="project" value="UniProtKB-UniRule"/>
</dbReference>
<evidence type="ECO:0000256" key="5">
    <source>
        <dbReference type="ARBA" id="ARBA00022705"/>
    </source>
</evidence>
<comment type="similarity">
    <text evidence="1 14">Belongs to the archaeal DNA polymerase II family.</text>
</comment>
<proteinExistence type="inferred from homology"/>
<keyword evidence="8 14" id="KW-0269">Exonuclease</keyword>
<dbReference type="EC" id="3.1.11.1" evidence="14"/>
<comment type="subunit">
    <text evidence="2 14">Heterodimer of a large subunit and a small subunit.</text>
</comment>
<dbReference type="SUPFAM" id="SSF51294">
    <property type="entry name" value="Hedgehog/intein (Hint) domain"/>
    <property type="match status" value="1"/>
</dbReference>
<dbReference type="PANTHER" id="PTHR42210">
    <property type="entry name" value="DNA POLYMERASE II LARGE SUBUNIT"/>
    <property type="match status" value="1"/>
</dbReference>
<evidence type="ECO:0000256" key="3">
    <source>
        <dbReference type="ARBA" id="ARBA00022679"/>
    </source>
</evidence>
<keyword evidence="18" id="KW-1185">Reference proteome</keyword>
<sequence>MQTSPEMNAYFKSLQTGLETAIKVAKQARLKGIDPRTSVEIPIANDLADRVEALLDIKGVAARLRELGETMSREEVALKIGDDFIAKKFGEQTREDILDHAIRTSMALLTEGVVAAPTEGIGKIGVGRNDDGTEYLKIYYAGPIRSAGGTAQALSVLVGDYVRKGLGMSAFIPRDEEVERYVEEIKKYNNIMSLQYLPPDDDLRYIVRNCPVCVDGEPTEKVEVSGFRNLERIETNVVRGGMALVVAEGMGLKAPKIQKVVRKVRMEGWEWLDKLVSGGTSSAGKEGAKEEKDEGFHLKPKDKYIKDLIGGRPVFSYPMKAGGFRLRYGRSRNTGFAAAGFNPSTLHILGDFLAVGTQMKVERPGKAAGVVPVDTVEGPTVRLTNGDVMRIDTIEDALKYGPQVERIIDVGEMLVSYGEFLENNHNLVPSAYCHEWWMLEGGERRPENMMEAVEMAVSGAYLHPDYTYIWDDISVEDVIALADAVSAEGEIKEGVLYLPGDFSLKSTLEILLLPHKVREGKIVIESPIVFLACLGLTMNLEKRETREHLPECKNGLEAASCLSGFKMRSKAGTRIGGRMGRPGKSKPRKMNPPPNGLFPVGDEGGSRRSFQEASKSKENRQGGLITAEMGLRRCPSCKKITYKNICECGTHTEPEYVCPKCGRNVVGGKCPVCGMEGVCSQQVQIDVKAEYDSALKNVGMIRDMEPKLVKGVKGMMSKERCAEPLEKAVLRAANELYVFKDGTLRYDMIDLPLTHFKPKEIGTSVERLIELGYPKDVYGKPLESEDQVLELKCQDILVSEDCGEWLLKVAMFIDEMLGKLYDLPPYYNAEKKEDIVGRLLMGLAPHTSAGVLVRLLGFSKAFVGYGHPYFHAAKRRNCFQGETEITVYDNEKWQTLPIRKFVLENFDISKTNFDLVGTYYSDPSKTFWVHSLDISGAVRMRRVTSVSVHRSPKTLIRFETSRGRSVTVTPEHTMLVCDLAYQRRVKALELKEGDFVPIFEGTCMINDRIVGRDILESAEDYVFCMTVDQDHNLPANGIFTGQCDGDEDCVMLLLDGLINFSKCFLPETRGGSMDAPLVLTSRIDPSEVDGECHNVDACPSYPLELYLEALKYTHPKDLEKKIDHVALRLGTPGQYEGIMFTHDTTDISAGPLISSYNTLKTMTDKLEAELELGKIIRAVDADDVAERVLNTHFIRDIMGNLNSFSKQSMRCTKCNAKYRRMPLSGKCRCGNKVIPTVHEGSVKKYLEMSQKMCDEYNVSEYTRQRVEVLSMAVLSTFGEPPEKQMGLADFM</sequence>
<dbReference type="HAMAP" id="MF_00324">
    <property type="entry name" value="DNApol_II_L_arch"/>
    <property type="match status" value="1"/>
</dbReference>
<evidence type="ECO:0000256" key="4">
    <source>
        <dbReference type="ARBA" id="ARBA00022695"/>
    </source>
</evidence>
<feature type="region of interest" description="Disordered" evidence="15">
    <location>
        <begin position="573"/>
        <end position="620"/>
    </location>
</feature>
<dbReference type="EC" id="2.7.7.7" evidence="14"/>
<dbReference type="PANTHER" id="PTHR42210:SF1">
    <property type="entry name" value="DNA POLYMERASE II LARGE SUBUNIT"/>
    <property type="match status" value="1"/>
</dbReference>
<dbReference type="EMBL" id="CP002117">
    <property type="protein sequence ID" value="ADN35200.1"/>
    <property type="molecule type" value="Genomic_DNA"/>
</dbReference>
<dbReference type="InterPro" id="IPR006141">
    <property type="entry name" value="Intein_N"/>
</dbReference>
<dbReference type="Pfam" id="PF03833">
    <property type="entry name" value="PolC_DP2_N"/>
    <property type="match status" value="1"/>
</dbReference>
<evidence type="ECO:0000256" key="7">
    <source>
        <dbReference type="ARBA" id="ARBA00022801"/>
    </source>
</evidence>
<dbReference type="PIRSF" id="PIRSF016275">
    <property type="entry name" value="PolC_DP2"/>
    <property type="match status" value="1"/>
</dbReference>
<feature type="domain" description="Hint" evidence="16">
    <location>
        <begin position="876"/>
        <end position="1000"/>
    </location>
</feature>
<dbReference type="InterPro" id="IPR056171">
    <property type="entry name" value="PolC_DP2_central_dom"/>
</dbReference>
<dbReference type="eggNOG" id="arCOG04447">
    <property type="taxonomic scope" value="Archaea"/>
</dbReference>
<gene>
    <name evidence="14" type="primary">polC</name>
    <name evidence="17" type="ordered locus">Mpet_0426</name>
</gene>
<protein>
    <recommendedName>
        <fullName evidence="14">DNA polymerase II large subunit</fullName>
        <shortName evidence="14">Pol II</shortName>
        <ecNumber evidence="14">2.7.7.7</ecNumber>
    </recommendedName>
    <alternativeName>
        <fullName evidence="14">Exodeoxyribonuclease large subunit</fullName>
        <ecNumber evidence="14">3.1.11.1</ecNumber>
    </alternativeName>
</protein>
<dbReference type="CDD" id="cd00081">
    <property type="entry name" value="Hint"/>
    <property type="match status" value="1"/>
</dbReference>
<accession>E1RGI9</accession>
<keyword evidence="9 14" id="KW-0239">DNA-directed DNA polymerase</keyword>
<dbReference type="MEROPS" id="N10.006"/>
<dbReference type="Pfam" id="PF24846">
    <property type="entry name" value="PolC_DP2_cat"/>
    <property type="match status" value="2"/>
</dbReference>
<keyword evidence="10 14" id="KW-0238">DNA-binding</keyword>
<keyword evidence="6 14" id="KW-0540">Nuclease</keyword>
<dbReference type="GeneID" id="9742873"/>
<dbReference type="NCBIfam" id="TIGR00354">
    <property type="entry name" value="polC"/>
    <property type="match status" value="1"/>
</dbReference>
<dbReference type="KEGG" id="mpi:Mpet_0426"/>
<evidence type="ECO:0000256" key="6">
    <source>
        <dbReference type="ARBA" id="ARBA00022722"/>
    </source>
</evidence>
<dbReference type="GO" id="GO:0003677">
    <property type="term" value="F:DNA binding"/>
    <property type="evidence" value="ECO:0007669"/>
    <property type="project" value="UniProtKB-UniRule"/>
</dbReference>
<dbReference type="STRING" id="679926.Mpet_0426"/>
<dbReference type="InterPro" id="IPR004475">
    <property type="entry name" value="PolC_DP2"/>
</dbReference>
<reference evidence="17 18" key="1">
    <citation type="journal article" date="2010" name="Stand. Genomic Sci.">
        <title>Complete genome sequence of Methanoplanus petrolearius type strain (SEBR 4847).</title>
        <authorList>
            <person name="Brambilla E."/>
            <person name="Djao O.D."/>
            <person name="Daligault H."/>
            <person name="Lapidus A."/>
            <person name="Lucas S."/>
            <person name="Hammon N."/>
            <person name="Nolan M."/>
            <person name="Tice H."/>
            <person name="Cheng J.F."/>
            <person name="Han C."/>
            <person name="Tapia R."/>
            <person name="Goodwin L."/>
            <person name="Pitluck S."/>
            <person name="Liolios K."/>
            <person name="Ivanova N."/>
            <person name="Mavromatis K."/>
            <person name="Mikhailova N."/>
            <person name="Pati A."/>
            <person name="Chen A."/>
            <person name="Palaniappan K."/>
            <person name="Land M."/>
            <person name="Hauser L."/>
            <person name="Chang Y.J."/>
            <person name="Jeffries C.D."/>
            <person name="Rohde M."/>
            <person name="Spring S."/>
            <person name="Sikorski J."/>
            <person name="Goker M."/>
            <person name="Woyke T."/>
            <person name="Bristow J."/>
            <person name="Eisen J.A."/>
            <person name="Markowitz V."/>
            <person name="Hugenholtz P."/>
            <person name="Kyrpides N.C."/>
            <person name="Klenk H.P."/>
        </authorList>
    </citation>
    <scope>NUCLEOTIDE SEQUENCE [LARGE SCALE GENOMIC DNA]</scope>
    <source>
        <strain evidence="18">DSM 11571 / OCM 486 / SEBR 4847</strain>
    </source>
</reference>
<dbReference type="InterPro" id="IPR030934">
    <property type="entry name" value="Intein_C"/>
</dbReference>
<dbReference type="InterPro" id="IPR036844">
    <property type="entry name" value="Hint_dom_sf"/>
</dbReference>
<name>E1RGI9_METP4</name>
<organism evidence="17 18">
    <name type="scientific">Methanolacinia petrolearia (strain DSM 11571 / OCM 486 / SEBR 4847)</name>
    <name type="common">Methanoplanus petrolearius</name>
    <dbReference type="NCBI Taxonomy" id="679926"/>
    <lineage>
        <taxon>Archaea</taxon>
        <taxon>Methanobacteriati</taxon>
        <taxon>Methanobacteriota</taxon>
        <taxon>Stenosarchaea group</taxon>
        <taxon>Methanomicrobia</taxon>
        <taxon>Methanomicrobiales</taxon>
        <taxon>Methanomicrobiaceae</taxon>
        <taxon>Methanolacinia</taxon>
    </lineage>
</organism>
<dbReference type="Pfam" id="PF24844">
    <property type="entry name" value="PolC_DP2_central"/>
    <property type="match status" value="1"/>
</dbReference>
<dbReference type="NCBIfam" id="NF011302">
    <property type="entry name" value="PRK14714.1"/>
    <property type="match status" value="1"/>
</dbReference>
<evidence type="ECO:0000256" key="1">
    <source>
        <dbReference type="ARBA" id="ARBA00011053"/>
    </source>
</evidence>